<dbReference type="RefSeq" id="WP_014682840.1">
    <property type="nucleotide sequence ID" value="NC_017771.1"/>
</dbReference>
<feature type="transmembrane region" description="Helical" evidence="1">
    <location>
        <begin position="12"/>
        <end position="33"/>
    </location>
</feature>
<evidence type="ECO:0000313" key="2">
    <source>
        <dbReference type="EMBL" id="AFD27930.1"/>
    </source>
</evidence>
<keyword evidence="1" id="KW-0812">Transmembrane</keyword>
<keyword evidence="1" id="KW-1133">Transmembrane helix</keyword>
<dbReference type="PATRIC" id="fig|745776.4.peg.3903"/>
<organism evidence="2 3">
    <name type="scientific">Deinococcus gobiensis (strain DSM 21396 / JCM 16679 / CGMCC 1.7299 / I-0)</name>
    <dbReference type="NCBI Taxonomy" id="745776"/>
    <lineage>
        <taxon>Bacteria</taxon>
        <taxon>Thermotogati</taxon>
        <taxon>Deinococcota</taxon>
        <taxon>Deinococci</taxon>
        <taxon>Deinococcales</taxon>
        <taxon>Deinococcaceae</taxon>
        <taxon>Deinococcus</taxon>
    </lineage>
</organism>
<evidence type="ECO:0000256" key="1">
    <source>
        <dbReference type="SAM" id="Phobius"/>
    </source>
</evidence>
<evidence type="ECO:0000313" key="3">
    <source>
        <dbReference type="Proteomes" id="UP000007575"/>
    </source>
</evidence>
<reference evidence="2 3" key="1">
    <citation type="journal article" date="2012" name="PLoS ONE">
        <title>Genome sequence and transcriptome analysis of the radioresistant bacterium Deinococcus gobiensis: insights into the extreme environmental adaptations.</title>
        <authorList>
            <person name="Yuan M."/>
            <person name="Chen M."/>
            <person name="Zhang W."/>
            <person name="Lu W."/>
            <person name="Wang J."/>
            <person name="Yang M."/>
            <person name="Zhao P."/>
            <person name="Tang R."/>
            <person name="Li X."/>
            <person name="Hao Y."/>
            <person name="Zhou Z."/>
            <person name="Zhan Y."/>
            <person name="Yu H."/>
            <person name="Teng C."/>
            <person name="Yan Y."/>
            <person name="Ping S."/>
            <person name="Wang Y."/>
            <person name="Lin M."/>
        </authorList>
    </citation>
    <scope>NUCLEOTIDE SEQUENCE [LARGE SCALE GENOMIC DNA]</scope>
    <source>
        <strain evidence="3">DSM 21396 / JCM 16679 / CGMCC 1.7299 / I-0</strain>
        <plasmid evidence="2">P3</plasmid>
    </source>
</reference>
<dbReference type="OrthoDB" id="73674at2"/>
<sequence length="67" mass="7842">MDLNSWTPVDKARRWAVLVAGYLACFILLAVWLGLNWPWWLSLIAGIAGYFCTFYVVFTLLRSLFRR</sequence>
<keyword evidence="1" id="KW-0472">Membrane</keyword>
<accession>H8H333</accession>
<protein>
    <submittedName>
        <fullName evidence="2">Uncharacterized protein</fullName>
    </submittedName>
</protein>
<dbReference type="EMBL" id="CP002194">
    <property type="protein sequence ID" value="AFD27930.1"/>
    <property type="molecule type" value="Genomic_DNA"/>
</dbReference>
<dbReference type="AlphaFoldDB" id="H8H333"/>
<feature type="transmembrane region" description="Helical" evidence="1">
    <location>
        <begin position="39"/>
        <end position="61"/>
    </location>
</feature>
<gene>
    <name evidence="2" type="ordered locus">DGo_PC0138</name>
</gene>
<name>H8H333_DEIGI</name>
<keyword evidence="2" id="KW-0614">Plasmid</keyword>
<geneLocation type="plasmid" evidence="2 3">
    <name>P3</name>
</geneLocation>
<keyword evidence="3" id="KW-1185">Reference proteome</keyword>
<dbReference type="HOGENOM" id="CLU_2805336_0_0_0"/>
<dbReference type="Proteomes" id="UP000007575">
    <property type="component" value="Plasmid P3"/>
</dbReference>
<dbReference type="KEGG" id="dgo:DGo_PC0138"/>
<proteinExistence type="predicted"/>